<organism evidence="3 4">
    <name type="scientific">Lithohypha guttulata</name>
    <dbReference type="NCBI Taxonomy" id="1690604"/>
    <lineage>
        <taxon>Eukaryota</taxon>
        <taxon>Fungi</taxon>
        <taxon>Dikarya</taxon>
        <taxon>Ascomycota</taxon>
        <taxon>Pezizomycotina</taxon>
        <taxon>Eurotiomycetes</taxon>
        <taxon>Chaetothyriomycetidae</taxon>
        <taxon>Chaetothyriales</taxon>
        <taxon>Trichomeriaceae</taxon>
        <taxon>Lithohypha</taxon>
    </lineage>
</organism>
<feature type="compositionally biased region" description="Basic residues" evidence="1">
    <location>
        <begin position="245"/>
        <end position="259"/>
    </location>
</feature>
<dbReference type="PANTHER" id="PTHR36195">
    <property type="entry name" value="DOMAIN PROTEIN, PUTATIVE (AFU_ORTHOLOGUE AFUA_5G01990)-RELATED-RELATED"/>
    <property type="match status" value="1"/>
</dbReference>
<name>A0ABR0K187_9EURO</name>
<accession>A0ABR0K187</accession>
<keyword evidence="2" id="KW-0732">Signal</keyword>
<dbReference type="SUPFAM" id="SSF49870">
    <property type="entry name" value="Osmotin, thaumatin-like protein"/>
    <property type="match status" value="1"/>
</dbReference>
<keyword evidence="4" id="KW-1185">Reference proteome</keyword>
<protein>
    <submittedName>
        <fullName evidence="3">Uncharacterized protein</fullName>
    </submittedName>
</protein>
<evidence type="ECO:0000256" key="2">
    <source>
        <dbReference type="SAM" id="SignalP"/>
    </source>
</evidence>
<feature type="compositionally biased region" description="Low complexity" evidence="1">
    <location>
        <begin position="172"/>
        <end position="212"/>
    </location>
</feature>
<dbReference type="Pfam" id="PF04681">
    <property type="entry name" value="Bys1"/>
    <property type="match status" value="1"/>
</dbReference>
<gene>
    <name evidence="3" type="ORF">LTR24_008145</name>
</gene>
<evidence type="ECO:0000313" key="3">
    <source>
        <dbReference type="EMBL" id="KAK5081791.1"/>
    </source>
</evidence>
<dbReference type="InterPro" id="IPR037176">
    <property type="entry name" value="Osmotin/thaumatin-like_sf"/>
</dbReference>
<reference evidence="3 4" key="1">
    <citation type="submission" date="2023-08" db="EMBL/GenBank/DDBJ databases">
        <title>Black Yeasts Isolated from many extreme environments.</title>
        <authorList>
            <person name="Coleine C."/>
            <person name="Stajich J.E."/>
            <person name="Selbmann L."/>
        </authorList>
    </citation>
    <scope>NUCLEOTIDE SEQUENCE [LARGE SCALE GENOMIC DNA]</scope>
    <source>
        <strain evidence="3 4">CCFEE 5885</strain>
    </source>
</reference>
<dbReference type="EMBL" id="JAVRRG010000135">
    <property type="protein sequence ID" value="KAK5081791.1"/>
    <property type="molecule type" value="Genomic_DNA"/>
</dbReference>
<evidence type="ECO:0000256" key="1">
    <source>
        <dbReference type="SAM" id="MobiDB-lite"/>
    </source>
</evidence>
<feature type="signal peptide" evidence="2">
    <location>
        <begin position="1"/>
        <end position="20"/>
    </location>
</feature>
<sequence>MRQSTAIAATLLAIAPSVFAAGTAHVVNKCGSQVYFAVVGQSAHADMAALPANGYSEAFTKNNVGISIKLSPSVGGAVTQFEYTWVAGNSVAYDISNIDGNPFSAGGMSLVPSMEGAEGFPSCVTVDCPAGQDRCDAAYNLPDDVRTMVCPENSDLTFILCPGGAPAGGQTSARSADSEAGAEAGSEAGSAQTSSKASSPAQQSPAAQDDASNAVQASSPTAGNVAPASAQGGPTGKAAAATGGRGKHQQRRAHAGQRV</sequence>
<dbReference type="InterPro" id="IPR006771">
    <property type="entry name" value="CetA-like"/>
</dbReference>
<feature type="chain" id="PRO_5045318300" evidence="2">
    <location>
        <begin position="21"/>
        <end position="259"/>
    </location>
</feature>
<proteinExistence type="predicted"/>
<feature type="compositionally biased region" description="Polar residues" evidence="1">
    <location>
        <begin position="213"/>
        <end position="222"/>
    </location>
</feature>
<evidence type="ECO:0000313" key="4">
    <source>
        <dbReference type="Proteomes" id="UP001345013"/>
    </source>
</evidence>
<feature type="region of interest" description="Disordered" evidence="1">
    <location>
        <begin position="167"/>
        <end position="259"/>
    </location>
</feature>
<comment type="caution">
    <text evidence="3">The sequence shown here is derived from an EMBL/GenBank/DDBJ whole genome shotgun (WGS) entry which is preliminary data.</text>
</comment>
<dbReference type="Proteomes" id="UP001345013">
    <property type="component" value="Unassembled WGS sequence"/>
</dbReference>
<dbReference type="PANTHER" id="PTHR36195:SF4">
    <property type="entry name" value="DOMAIN PROTEIN, PUTATIVE (AFU_ORTHOLOGUE AFUA_5G01990)-RELATED"/>
    <property type="match status" value="1"/>
</dbReference>
<feature type="compositionally biased region" description="Low complexity" evidence="1">
    <location>
        <begin position="230"/>
        <end position="242"/>
    </location>
</feature>